<keyword evidence="1" id="KW-1133">Transmembrane helix</keyword>
<gene>
    <name evidence="2" type="primary">Vigan.11G022200</name>
    <name evidence="2" type="ORF">VIGAN_11022200</name>
</gene>
<evidence type="ECO:0000313" key="3">
    <source>
        <dbReference type="Proteomes" id="UP000291084"/>
    </source>
</evidence>
<keyword evidence="3" id="KW-1185">Reference proteome</keyword>
<dbReference type="EMBL" id="AP015044">
    <property type="protein sequence ID" value="BAU01066.1"/>
    <property type="molecule type" value="Genomic_DNA"/>
</dbReference>
<protein>
    <submittedName>
        <fullName evidence="2">Uncharacterized protein</fullName>
    </submittedName>
</protein>
<name>A0A0S3T7A4_PHAAN</name>
<feature type="transmembrane region" description="Helical" evidence="1">
    <location>
        <begin position="21"/>
        <end position="43"/>
    </location>
</feature>
<keyword evidence="1" id="KW-0472">Membrane</keyword>
<evidence type="ECO:0000313" key="2">
    <source>
        <dbReference type="EMBL" id="BAU01066.1"/>
    </source>
</evidence>
<sequence>MPDVYSLLYWKTRTREELRSLFIVFLLAFSLHGIAFSVSSVFLGGVFDHFWPTFLGVHSSISLHCFFNLL</sequence>
<organism evidence="2 3">
    <name type="scientific">Vigna angularis var. angularis</name>
    <dbReference type="NCBI Taxonomy" id="157739"/>
    <lineage>
        <taxon>Eukaryota</taxon>
        <taxon>Viridiplantae</taxon>
        <taxon>Streptophyta</taxon>
        <taxon>Embryophyta</taxon>
        <taxon>Tracheophyta</taxon>
        <taxon>Spermatophyta</taxon>
        <taxon>Magnoliopsida</taxon>
        <taxon>eudicotyledons</taxon>
        <taxon>Gunneridae</taxon>
        <taxon>Pentapetalae</taxon>
        <taxon>rosids</taxon>
        <taxon>fabids</taxon>
        <taxon>Fabales</taxon>
        <taxon>Fabaceae</taxon>
        <taxon>Papilionoideae</taxon>
        <taxon>50 kb inversion clade</taxon>
        <taxon>NPAAA clade</taxon>
        <taxon>indigoferoid/millettioid clade</taxon>
        <taxon>Phaseoleae</taxon>
        <taxon>Vigna</taxon>
    </lineage>
</organism>
<dbReference type="Proteomes" id="UP000291084">
    <property type="component" value="Chromosome 11"/>
</dbReference>
<feature type="non-terminal residue" evidence="2">
    <location>
        <position position="70"/>
    </location>
</feature>
<dbReference type="AlphaFoldDB" id="A0A0S3T7A4"/>
<accession>A0A0S3T7A4</accession>
<reference evidence="2 3" key="1">
    <citation type="journal article" date="2015" name="Sci. Rep.">
        <title>The power of single molecule real-time sequencing technology in the de novo assembly of a eukaryotic genome.</title>
        <authorList>
            <person name="Sakai H."/>
            <person name="Naito K."/>
            <person name="Ogiso-Tanaka E."/>
            <person name="Takahashi Y."/>
            <person name="Iseki K."/>
            <person name="Muto C."/>
            <person name="Satou K."/>
            <person name="Teruya K."/>
            <person name="Shiroma A."/>
            <person name="Shimoji M."/>
            <person name="Hirano T."/>
            <person name="Itoh T."/>
            <person name="Kaga A."/>
            <person name="Tomooka N."/>
        </authorList>
    </citation>
    <scope>NUCLEOTIDE SEQUENCE [LARGE SCALE GENOMIC DNA]</scope>
    <source>
        <strain evidence="3">cv. Shumari</strain>
    </source>
</reference>
<keyword evidence="1" id="KW-0812">Transmembrane</keyword>
<proteinExistence type="predicted"/>
<evidence type="ECO:0000256" key="1">
    <source>
        <dbReference type="SAM" id="Phobius"/>
    </source>
</evidence>